<keyword evidence="1" id="KW-0479">Metal-binding</keyword>
<dbReference type="InterPro" id="IPR001841">
    <property type="entry name" value="Znf_RING"/>
</dbReference>
<dbReference type="GeneID" id="17303595"/>
<dbReference type="OrthoDB" id="8062037at2759"/>
<dbReference type="PaxDb" id="55529-EKX46822"/>
<dbReference type="Proteomes" id="UP000011087">
    <property type="component" value="Unassembled WGS sequence"/>
</dbReference>
<dbReference type="EMBL" id="JH992992">
    <property type="protein sequence ID" value="EKX46822.1"/>
    <property type="molecule type" value="Genomic_DNA"/>
</dbReference>
<gene>
    <name evidence="6" type="ORF">GUITHDRAFT_55685</name>
</gene>
<reference evidence="8" key="2">
    <citation type="submission" date="2012-11" db="EMBL/GenBank/DDBJ databases">
        <authorList>
            <person name="Kuo A."/>
            <person name="Curtis B.A."/>
            <person name="Tanifuji G."/>
            <person name="Burki F."/>
            <person name="Gruber A."/>
            <person name="Irimia M."/>
            <person name="Maruyama S."/>
            <person name="Arias M.C."/>
            <person name="Ball S.G."/>
            <person name="Gile G.H."/>
            <person name="Hirakawa Y."/>
            <person name="Hopkins J.F."/>
            <person name="Rensing S.A."/>
            <person name="Schmutz J."/>
            <person name="Symeonidi A."/>
            <person name="Elias M."/>
            <person name="Eveleigh R.J."/>
            <person name="Herman E.K."/>
            <person name="Klute M.J."/>
            <person name="Nakayama T."/>
            <person name="Obornik M."/>
            <person name="Reyes-Prieto A."/>
            <person name="Armbrust E.V."/>
            <person name="Aves S.J."/>
            <person name="Beiko R.G."/>
            <person name="Coutinho P."/>
            <person name="Dacks J.B."/>
            <person name="Durnford D.G."/>
            <person name="Fast N.M."/>
            <person name="Green B.R."/>
            <person name="Grisdale C."/>
            <person name="Hempe F."/>
            <person name="Henrissat B."/>
            <person name="Hoppner M.P."/>
            <person name="Ishida K.-I."/>
            <person name="Kim E."/>
            <person name="Koreny L."/>
            <person name="Kroth P.G."/>
            <person name="Liu Y."/>
            <person name="Malik S.-B."/>
            <person name="Maier U.G."/>
            <person name="McRose D."/>
            <person name="Mock T."/>
            <person name="Neilson J.A."/>
            <person name="Onodera N.T."/>
            <person name="Poole A.M."/>
            <person name="Pritham E.J."/>
            <person name="Richards T.A."/>
            <person name="Rocap G."/>
            <person name="Roy S.W."/>
            <person name="Sarai C."/>
            <person name="Schaack S."/>
            <person name="Shirato S."/>
            <person name="Slamovits C.H."/>
            <person name="Spencer D.F."/>
            <person name="Suzuki S."/>
            <person name="Worden A.Z."/>
            <person name="Zauner S."/>
            <person name="Barry K."/>
            <person name="Bell C."/>
            <person name="Bharti A.K."/>
            <person name="Crow J.A."/>
            <person name="Grimwood J."/>
            <person name="Kramer R."/>
            <person name="Lindquist E."/>
            <person name="Lucas S."/>
            <person name="Salamov A."/>
            <person name="McFadden G.I."/>
            <person name="Lane C.E."/>
            <person name="Keeling P.J."/>
            <person name="Gray M.W."/>
            <person name="Grigoriev I.V."/>
            <person name="Archibald J.M."/>
        </authorList>
    </citation>
    <scope>NUCLEOTIDE SEQUENCE</scope>
    <source>
        <strain evidence="8">CCMP2712</strain>
    </source>
</reference>
<evidence type="ECO:0000313" key="8">
    <source>
        <dbReference type="Proteomes" id="UP000011087"/>
    </source>
</evidence>
<feature type="domain" description="RING-type" evidence="5">
    <location>
        <begin position="8"/>
        <end position="49"/>
    </location>
</feature>
<dbReference type="Pfam" id="PF13639">
    <property type="entry name" value="zf-RING_2"/>
    <property type="match status" value="1"/>
</dbReference>
<dbReference type="SMART" id="SM00184">
    <property type="entry name" value="RING"/>
    <property type="match status" value="1"/>
</dbReference>
<dbReference type="GO" id="GO:0005634">
    <property type="term" value="C:nucleus"/>
    <property type="evidence" value="ECO:0007669"/>
    <property type="project" value="TreeGrafter"/>
</dbReference>
<dbReference type="EnsemblProtists" id="EKX46822">
    <property type="protein sequence ID" value="EKX46822"/>
    <property type="gene ID" value="GUITHDRAFT_55685"/>
</dbReference>
<dbReference type="InterPro" id="IPR051834">
    <property type="entry name" value="RING_finger_E3_ligase"/>
</dbReference>
<evidence type="ECO:0000256" key="1">
    <source>
        <dbReference type="ARBA" id="ARBA00022723"/>
    </source>
</evidence>
<feature type="non-terminal residue" evidence="6">
    <location>
        <position position="53"/>
    </location>
</feature>
<reference evidence="6 8" key="1">
    <citation type="journal article" date="2012" name="Nature">
        <title>Algal genomes reveal evolutionary mosaicism and the fate of nucleomorphs.</title>
        <authorList>
            <consortium name="DOE Joint Genome Institute"/>
            <person name="Curtis B.A."/>
            <person name="Tanifuji G."/>
            <person name="Burki F."/>
            <person name="Gruber A."/>
            <person name="Irimia M."/>
            <person name="Maruyama S."/>
            <person name="Arias M.C."/>
            <person name="Ball S.G."/>
            <person name="Gile G.H."/>
            <person name="Hirakawa Y."/>
            <person name="Hopkins J.F."/>
            <person name="Kuo A."/>
            <person name="Rensing S.A."/>
            <person name="Schmutz J."/>
            <person name="Symeonidi A."/>
            <person name="Elias M."/>
            <person name="Eveleigh R.J."/>
            <person name="Herman E.K."/>
            <person name="Klute M.J."/>
            <person name="Nakayama T."/>
            <person name="Obornik M."/>
            <person name="Reyes-Prieto A."/>
            <person name="Armbrust E.V."/>
            <person name="Aves S.J."/>
            <person name="Beiko R.G."/>
            <person name="Coutinho P."/>
            <person name="Dacks J.B."/>
            <person name="Durnford D.G."/>
            <person name="Fast N.M."/>
            <person name="Green B.R."/>
            <person name="Grisdale C.J."/>
            <person name="Hempel F."/>
            <person name="Henrissat B."/>
            <person name="Hoppner M.P."/>
            <person name="Ishida K."/>
            <person name="Kim E."/>
            <person name="Koreny L."/>
            <person name="Kroth P.G."/>
            <person name="Liu Y."/>
            <person name="Malik S.B."/>
            <person name="Maier U.G."/>
            <person name="McRose D."/>
            <person name="Mock T."/>
            <person name="Neilson J.A."/>
            <person name="Onodera N.T."/>
            <person name="Poole A.M."/>
            <person name="Pritham E.J."/>
            <person name="Richards T.A."/>
            <person name="Rocap G."/>
            <person name="Roy S.W."/>
            <person name="Sarai C."/>
            <person name="Schaack S."/>
            <person name="Shirato S."/>
            <person name="Slamovits C.H."/>
            <person name="Spencer D.F."/>
            <person name="Suzuki S."/>
            <person name="Worden A.Z."/>
            <person name="Zauner S."/>
            <person name="Barry K."/>
            <person name="Bell C."/>
            <person name="Bharti A.K."/>
            <person name="Crow J.A."/>
            <person name="Grimwood J."/>
            <person name="Kramer R."/>
            <person name="Lindquist E."/>
            <person name="Lucas S."/>
            <person name="Salamov A."/>
            <person name="McFadden G.I."/>
            <person name="Lane C.E."/>
            <person name="Keeling P.J."/>
            <person name="Gray M.W."/>
            <person name="Grigoriev I.V."/>
            <person name="Archibald J.M."/>
        </authorList>
    </citation>
    <scope>NUCLEOTIDE SEQUENCE</scope>
    <source>
        <strain evidence="6 8">CCMP2712</strain>
    </source>
</reference>
<dbReference type="AlphaFoldDB" id="L1JEW3"/>
<dbReference type="OMA" id="QFPYEDE"/>
<keyword evidence="8" id="KW-1185">Reference proteome</keyword>
<dbReference type="FunFam" id="3.30.40.10:FF:000388">
    <property type="entry name" value="Putative RING zinc finger domain superfamily protein"/>
    <property type="match status" value="1"/>
</dbReference>
<protein>
    <recommendedName>
        <fullName evidence="5">RING-type domain-containing protein</fullName>
    </recommendedName>
</protein>
<dbReference type="PANTHER" id="PTHR45931:SF3">
    <property type="entry name" value="RING ZINC FINGER-CONTAINING PROTEIN"/>
    <property type="match status" value="1"/>
</dbReference>
<dbReference type="GO" id="GO:0006511">
    <property type="term" value="P:ubiquitin-dependent protein catabolic process"/>
    <property type="evidence" value="ECO:0007669"/>
    <property type="project" value="TreeGrafter"/>
</dbReference>
<name>L1JEW3_GUITC</name>
<sequence length="53" mass="6086">SSVEEKECMICLGTFRPGEQVRMLPCMHCFHKPCVDEWLEQGHDSCPLCMQSV</sequence>
<evidence type="ECO:0000256" key="4">
    <source>
        <dbReference type="PROSITE-ProRule" id="PRU00175"/>
    </source>
</evidence>
<reference evidence="7" key="3">
    <citation type="submission" date="2015-06" db="UniProtKB">
        <authorList>
            <consortium name="EnsemblProtists"/>
        </authorList>
    </citation>
    <scope>IDENTIFICATION</scope>
</reference>
<feature type="non-terminal residue" evidence="6">
    <location>
        <position position="1"/>
    </location>
</feature>
<keyword evidence="3" id="KW-0862">Zinc</keyword>
<dbReference type="Gene3D" id="3.30.40.10">
    <property type="entry name" value="Zinc/RING finger domain, C3HC4 (zinc finger)"/>
    <property type="match status" value="1"/>
</dbReference>
<dbReference type="GO" id="GO:0008270">
    <property type="term" value="F:zinc ion binding"/>
    <property type="evidence" value="ECO:0007669"/>
    <property type="project" value="UniProtKB-KW"/>
</dbReference>
<proteinExistence type="predicted"/>
<dbReference type="eggNOG" id="KOG4628">
    <property type="taxonomic scope" value="Eukaryota"/>
</dbReference>
<dbReference type="PANTHER" id="PTHR45931">
    <property type="entry name" value="SI:CH211-59O9.10"/>
    <property type="match status" value="1"/>
</dbReference>
<dbReference type="PROSITE" id="PS50089">
    <property type="entry name" value="ZF_RING_2"/>
    <property type="match status" value="1"/>
</dbReference>
<dbReference type="KEGG" id="gtt:GUITHDRAFT_55685"/>
<evidence type="ECO:0000313" key="7">
    <source>
        <dbReference type="EnsemblProtists" id="EKX46822"/>
    </source>
</evidence>
<dbReference type="RefSeq" id="XP_005833802.1">
    <property type="nucleotide sequence ID" value="XM_005833745.1"/>
</dbReference>
<dbReference type="SUPFAM" id="SSF57850">
    <property type="entry name" value="RING/U-box"/>
    <property type="match status" value="1"/>
</dbReference>
<evidence type="ECO:0000256" key="2">
    <source>
        <dbReference type="ARBA" id="ARBA00022771"/>
    </source>
</evidence>
<dbReference type="HOGENOM" id="CLU_013137_21_5_1"/>
<evidence type="ECO:0000313" key="6">
    <source>
        <dbReference type="EMBL" id="EKX46822.1"/>
    </source>
</evidence>
<keyword evidence="2 4" id="KW-0863">Zinc-finger</keyword>
<dbReference type="STRING" id="905079.L1JEW3"/>
<evidence type="ECO:0000256" key="3">
    <source>
        <dbReference type="ARBA" id="ARBA00022833"/>
    </source>
</evidence>
<organism evidence="6">
    <name type="scientific">Guillardia theta (strain CCMP2712)</name>
    <name type="common">Cryptophyte</name>
    <dbReference type="NCBI Taxonomy" id="905079"/>
    <lineage>
        <taxon>Eukaryota</taxon>
        <taxon>Cryptophyceae</taxon>
        <taxon>Pyrenomonadales</taxon>
        <taxon>Geminigeraceae</taxon>
        <taxon>Guillardia</taxon>
    </lineage>
</organism>
<dbReference type="GO" id="GO:0061630">
    <property type="term" value="F:ubiquitin protein ligase activity"/>
    <property type="evidence" value="ECO:0007669"/>
    <property type="project" value="TreeGrafter"/>
</dbReference>
<accession>L1JEW3</accession>
<evidence type="ECO:0000259" key="5">
    <source>
        <dbReference type="PROSITE" id="PS50089"/>
    </source>
</evidence>
<dbReference type="InterPro" id="IPR013083">
    <property type="entry name" value="Znf_RING/FYVE/PHD"/>
</dbReference>